<dbReference type="GO" id="GO:0005886">
    <property type="term" value="C:plasma membrane"/>
    <property type="evidence" value="ECO:0007669"/>
    <property type="project" value="UniProtKB-SubCell"/>
</dbReference>
<feature type="transmembrane region" description="Helical" evidence="7">
    <location>
        <begin position="161"/>
        <end position="184"/>
    </location>
</feature>
<evidence type="ECO:0000256" key="1">
    <source>
        <dbReference type="ARBA" id="ARBA00004651"/>
    </source>
</evidence>
<feature type="transmembrane region" description="Helical" evidence="7">
    <location>
        <begin position="77"/>
        <end position="98"/>
    </location>
</feature>
<keyword evidence="2 7" id="KW-0813">Transport</keyword>
<keyword evidence="5 7" id="KW-1133">Transmembrane helix</keyword>
<feature type="transmembrane region" description="Helical" evidence="7">
    <location>
        <begin position="271"/>
        <end position="290"/>
    </location>
</feature>
<dbReference type="PANTHER" id="PTHR30193">
    <property type="entry name" value="ABC TRANSPORTER PERMEASE PROTEIN"/>
    <property type="match status" value="1"/>
</dbReference>
<dbReference type="Gene3D" id="1.10.3720.10">
    <property type="entry name" value="MetI-like"/>
    <property type="match status" value="1"/>
</dbReference>
<keyword evidence="3" id="KW-1003">Cell membrane</keyword>
<dbReference type="AlphaFoldDB" id="A0A081BR44"/>
<dbReference type="InterPro" id="IPR000515">
    <property type="entry name" value="MetI-like"/>
</dbReference>
<dbReference type="PANTHER" id="PTHR30193:SF37">
    <property type="entry name" value="INNER MEMBRANE ABC TRANSPORTER PERMEASE PROTEIN YCJO"/>
    <property type="match status" value="1"/>
</dbReference>
<comment type="subcellular location">
    <subcellularLocation>
        <location evidence="1 7">Cell membrane</location>
        <topology evidence="1 7">Multi-pass membrane protein</topology>
    </subcellularLocation>
</comment>
<proteinExistence type="inferred from homology"/>
<dbReference type="HOGENOM" id="CLU_016047_0_2_0"/>
<accession>A0A081BR44</accession>
<evidence type="ECO:0000259" key="8">
    <source>
        <dbReference type="PROSITE" id="PS50928"/>
    </source>
</evidence>
<evidence type="ECO:0000256" key="3">
    <source>
        <dbReference type="ARBA" id="ARBA00022475"/>
    </source>
</evidence>
<reference evidence="9" key="1">
    <citation type="journal article" date="2015" name="PeerJ">
        <title>First genomic representation of candidate bacterial phylum KSB3 points to enhanced environmental sensing as a trigger of wastewater bulking.</title>
        <authorList>
            <person name="Sekiguchi Y."/>
            <person name="Ohashi A."/>
            <person name="Parks D.H."/>
            <person name="Yamauchi T."/>
            <person name="Tyson G.W."/>
            <person name="Hugenholtz P."/>
        </authorList>
    </citation>
    <scope>NUCLEOTIDE SEQUENCE [LARGE SCALE GENOMIC DNA]</scope>
</reference>
<dbReference type="Proteomes" id="UP000030700">
    <property type="component" value="Unassembled WGS sequence"/>
</dbReference>
<keyword evidence="10" id="KW-1185">Reference proteome</keyword>
<comment type="similarity">
    <text evidence="7">Belongs to the binding-protein-dependent transport system permease family.</text>
</comment>
<evidence type="ECO:0000256" key="7">
    <source>
        <dbReference type="RuleBase" id="RU363032"/>
    </source>
</evidence>
<protein>
    <submittedName>
        <fullName evidence="9">Binding-protein-dependent transport systems inner membrane component</fullName>
    </submittedName>
</protein>
<evidence type="ECO:0000256" key="6">
    <source>
        <dbReference type="ARBA" id="ARBA00023136"/>
    </source>
</evidence>
<evidence type="ECO:0000256" key="4">
    <source>
        <dbReference type="ARBA" id="ARBA00022692"/>
    </source>
</evidence>
<dbReference type="InterPro" id="IPR035906">
    <property type="entry name" value="MetI-like_sf"/>
</dbReference>
<dbReference type="PROSITE" id="PS50928">
    <property type="entry name" value="ABC_TM1"/>
    <property type="match status" value="1"/>
</dbReference>
<evidence type="ECO:0000256" key="2">
    <source>
        <dbReference type="ARBA" id="ARBA00022448"/>
    </source>
</evidence>
<keyword evidence="4 7" id="KW-0812">Transmembrane</keyword>
<feature type="domain" description="ABC transmembrane type-1" evidence="8">
    <location>
        <begin position="73"/>
        <end position="287"/>
    </location>
</feature>
<organism evidence="9">
    <name type="scientific">Candidatus Moduliflexus flocculans</name>
    <dbReference type="NCBI Taxonomy" id="1499966"/>
    <lineage>
        <taxon>Bacteria</taxon>
        <taxon>Candidatus Moduliflexota</taxon>
        <taxon>Candidatus Moduliflexia</taxon>
        <taxon>Candidatus Moduliflexales</taxon>
        <taxon>Candidatus Moduliflexaceae</taxon>
    </lineage>
</organism>
<name>A0A081BR44_9BACT</name>
<feature type="transmembrane region" description="Helical" evidence="7">
    <location>
        <begin position="239"/>
        <end position="259"/>
    </location>
</feature>
<gene>
    <name evidence="9" type="ORF">U14_05150</name>
</gene>
<keyword evidence="6 7" id="KW-0472">Membrane</keyword>
<evidence type="ECO:0000313" key="9">
    <source>
        <dbReference type="EMBL" id="GAK53875.1"/>
    </source>
</evidence>
<feature type="transmembrane region" description="Helical" evidence="7">
    <location>
        <begin position="14"/>
        <end position="43"/>
    </location>
</feature>
<dbReference type="CDD" id="cd06261">
    <property type="entry name" value="TM_PBP2"/>
    <property type="match status" value="1"/>
</dbReference>
<evidence type="ECO:0000256" key="5">
    <source>
        <dbReference type="ARBA" id="ARBA00022989"/>
    </source>
</evidence>
<evidence type="ECO:0000313" key="10">
    <source>
        <dbReference type="Proteomes" id="UP000030700"/>
    </source>
</evidence>
<dbReference type="EMBL" id="DF820460">
    <property type="protein sequence ID" value="GAK53875.1"/>
    <property type="molecule type" value="Genomic_DNA"/>
</dbReference>
<dbReference type="InterPro" id="IPR051393">
    <property type="entry name" value="ABC_transporter_permease"/>
</dbReference>
<feature type="transmembrane region" description="Helical" evidence="7">
    <location>
        <begin position="110"/>
        <end position="131"/>
    </location>
</feature>
<sequence length="298" mass="33607">MATSNFMLKGKKHLAGFLFVLPATVLVGIFLVYPIIFLIYVSFHKWGILGTPKFVGWDNYLFLMKDARFWKAVWATIYYAVLAVPAQIALGLFLAILLNKKIFGREIFRTIFFIPMAMSFVAAGILFNWILTTTPMMGFLPKLFESFGLSFPQWQTNNPNWAMVMIVLMNTWKSSGYTMVIYLAGLQSINISYYEAAQIDGIEPGWERFRYITWPLLAPTTFLLVVTTTVFTVRGFEPIYVMTAGGPAGATSTLVYYVYNKFPNLMGTSSAAATVLMGGVLLLTVAQFAANRRKETYF</sequence>
<dbReference type="STRING" id="1499966.U14_05150"/>
<dbReference type="Pfam" id="PF00528">
    <property type="entry name" value="BPD_transp_1"/>
    <property type="match status" value="1"/>
</dbReference>
<feature type="transmembrane region" description="Helical" evidence="7">
    <location>
        <begin position="211"/>
        <end position="233"/>
    </location>
</feature>
<dbReference type="GO" id="GO:0055085">
    <property type="term" value="P:transmembrane transport"/>
    <property type="evidence" value="ECO:0007669"/>
    <property type="project" value="InterPro"/>
</dbReference>
<dbReference type="SUPFAM" id="SSF161098">
    <property type="entry name" value="MetI-like"/>
    <property type="match status" value="1"/>
</dbReference>